<comment type="cofactor">
    <cofactor evidence="13">
        <name>Cu cation</name>
        <dbReference type="ChEBI" id="CHEBI:23378"/>
    </cofactor>
    <text evidence="13">Binds a copper A center.</text>
</comment>
<keyword evidence="6 13" id="KW-0479">Metal-binding</keyword>
<evidence type="ECO:0000259" key="15">
    <source>
        <dbReference type="PROSITE" id="PS50857"/>
    </source>
</evidence>
<dbReference type="InterPro" id="IPR011759">
    <property type="entry name" value="Cyt_c_oxidase_su2_TM_dom"/>
</dbReference>
<feature type="domain" description="Cytochrome oxidase subunit II transmembrane region profile" evidence="16">
    <location>
        <begin position="21"/>
        <end position="119"/>
    </location>
</feature>
<dbReference type="GO" id="GO:0042773">
    <property type="term" value="P:ATP synthesis coupled electron transport"/>
    <property type="evidence" value="ECO:0007669"/>
    <property type="project" value="TreeGrafter"/>
</dbReference>
<dbReference type="Gene3D" id="2.60.40.420">
    <property type="entry name" value="Cupredoxins - blue copper proteins"/>
    <property type="match status" value="1"/>
</dbReference>
<comment type="subcellular location">
    <subcellularLocation>
        <location evidence="1">Membrane</location>
        <topology evidence="1">Multi-pass membrane protein</topology>
    </subcellularLocation>
    <subcellularLocation>
        <location evidence="13">Mitochondrion inner membrane</location>
        <topology evidence="13">Multi-pass membrane protein</topology>
    </subcellularLocation>
</comment>
<keyword evidence="11 13" id="KW-0472">Membrane</keyword>
<sequence length="288" mass="32035">MSIFRITFIAILSAVLIGSGLWIGQSINLLPVEASSNAPFYDQLFRVLFSVGTILFLLIFSMLIFSLIRFRRRKWDGGDGAGLQSNLILEFVWTLVPGIVVLIVGLYSYDIYDRMGGMLPLVSHHGNHELVNDAAIEGLEVENVKASEGVPKIWGGIGPNVLSKDDKQLTVEVTAMQFAFIFKYPDQNIISGELHLPIGRPVELRMEGKDVIHAFWVPEFRLKQDIIPGQTTVLNFIATRRGDYPIICAELCGPYHGGMRSRVIVDEANVFDQWLVSNTPVSNGSSKI</sequence>
<dbReference type="RefSeq" id="YP_002049371.1">
    <property type="nucleotide sequence ID" value="NC_011087.1"/>
</dbReference>
<proteinExistence type="inferred from homology"/>
<dbReference type="PANTHER" id="PTHR22888:SF9">
    <property type="entry name" value="CYTOCHROME C OXIDASE SUBUNIT 2"/>
    <property type="match status" value="1"/>
</dbReference>
<dbReference type="InterPro" id="IPR002429">
    <property type="entry name" value="CcO_II-like_C"/>
</dbReference>
<dbReference type="InterPro" id="IPR008972">
    <property type="entry name" value="Cupredoxin"/>
</dbReference>
<dbReference type="SUPFAM" id="SSF81464">
    <property type="entry name" value="Cytochrome c oxidase subunit II-like, transmembrane region"/>
    <property type="match status" value="1"/>
</dbReference>
<organism evidence="17">
    <name type="scientific">Paulinella chromatophora</name>
    <dbReference type="NCBI Taxonomy" id="39717"/>
    <lineage>
        <taxon>Eukaryota</taxon>
        <taxon>Sar</taxon>
        <taxon>Rhizaria</taxon>
        <taxon>Cercozoa</taxon>
        <taxon>Imbricatea</taxon>
        <taxon>Silicofilosea</taxon>
        <taxon>Euglyphida</taxon>
        <taxon>Paulinellidae</taxon>
        <taxon>Paulinella</taxon>
    </lineage>
</organism>
<dbReference type="PROSITE" id="PS00078">
    <property type="entry name" value="COX2"/>
    <property type="match status" value="1"/>
</dbReference>
<evidence type="ECO:0000256" key="12">
    <source>
        <dbReference type="ARBA" id="ARBA00049512"/>
    </source>
</evidence>
<evidence type="ECO:0000313" key="17">
    <source>
        <dbReference type="EMBL" id="ACB43161.1"/>
    </source>
</evidence>
<comment type="similarity">
    <text evidence="2 13">Belongs to the cytochrome c oxidase subunit 2 family.</text>
</comment>
<keyword evidence="3 13" id="KW-0813">Transport</keyword>
<feature type="transmembrane region" description="Helical" evidence="14">
    <location>
        <begin position="7"/>
        <end position="24"/>
    </location>
</feature>
<keyword evidence="13" id="KW-0999">Mitochondrion inner membrane</keyword>
<dbReference type="PROSITE" id="PS50857">
    <property type="entry name" value="COX2_CUA"/>
    <property type="match status" value="1"/>
</dbReference>
<evidence type="ECO:0000256" key="3">
    <source>
        <dbReference type="ARBA" id="ARBA00022448"/>
    </source>
</evidence>
<dbReference type="InterPro" id="IPR036257">
    <property type="entry name" value="Cyt_c_oxidase_su2_TM_sf"/>
</dbReference>
<keyword evidence="5 13" id="KW-0812">Transmembrane</keyword>
<keyword evidence="13" id="KW-0496">Mitochondrion</keyword>
<feature type="domain" description="Cytochrome oxidase subunit II copper A binding" evidence="15">
    <location>
        <begin position="166"/>
        <end position="277"/>
    </location>
</feature>
<evidence type="ECO:0000256" key="13">
    <source>
        <dbReference type="RuleBase" id="RU000457"/>
    </source>
</evidence>
<feature type="transmembrane region" description="Helical" evidence="14">
    <location>
        <begin position="88"/>
        <end position="109"/>
    </location>
</feature>
<gene>
    <name evidence="17" type="primary">ctaC</name>
    <name evidence="17" type="ordered locus">PCC_0746</name>
</gene>
<evidence type="ECO:0000256" key="4">
    <source>
        <dbReference type="ARBA" id="ARBA00022660"/>
    </source>
</evidence>
<dbReference type="Gene3D" id="1.10.287.90">
    <property type="match status" value="1"/>
</dbReference>
<feature type="transmembrane region" description="Helical" evidence="14">
    <location>
        <begin position="44"/>
        <end position="68"/>
    </location>
</feature>
<evidence type="ECO:0000256" key="9">
    <source>
        <dbReference type="ARBA" id="ARBA00022989"/>
    </source>
</evidence>
<dbReference type="PRINTS" id="PR01166">
    <property type="entry name" value="CYCOXIDASEII"/>
</dbReference>
<name>B1X5E2_PAUCH</name>
<comment type="function">
    <text evidence="13">Component of the cytochrome c oxidase, the last enzyme in the mitochondrial electron transport chain which drives oxidative phosphorylation. The respiratory chain contains 3 multisubunit complexes succinate dehydrogenase (complex II, CII), ubiquinol-cytochrome c oxidoreductase (cytochrome b-c1 complex, complex III, CIII) and cytochrome c oxidase (complex IV, CIV), that cooperate to transfer electrons derived from NADH and succinate to molecular oxygen, creating an electrochemical gradient over the inner membrane that drives transmembrane transport and the ATP synthase. Cytochrome c oxidase is the component of the respiratory chain that catalyzes the reduction of oxygen to water. Electrons originating from reduced cytochrome c in the intermembrane space (IMS) are transferred via the dinuclear copper A center (CU(A)) of subunit 2 and heme A of subunit 1 to the active site in subunit 1, a binuclear center (BNC) formed by heme A3 and copper B (CU(B)). The BNC reduces molecular oxygen to 2 water molecules using 4 electrons from cytochrome c in the IMS and 4 protons from the mitochondrial matrix.</text>
</comment>
<dbReference type="PANTHER" id="PTHR22888">
    <property type="entry name" value="CYTOCHROME C OXIDASE, SUBUNIT II"/>
    <property type="match status" value="1"/>
</dbReference>
<dbReference type="GO" id="GO:0005743">
    <property type="term" value="C:mitochondrial inner membrane"/>
    <property type="evidence" value="ECO:0007669"/>
    <property type="project" value="UniProtKB-SubCell"/>
</dbReference>
<dbReference type="InterPro" id="IPR001505">
    <property type="entry name" value="Copper_CuA"/>
</dbReference>
<keyword evidence="10 13" id="KW-0186">Copper</keyword>
<keyword evidence="4 13" id="KW-0679">Respiratory chain</keyword>
<dbReference type="Pfam" id="PF00116">
    <property type="entry name" value="COX2"/>
    <property type="match status" value="1"/>
</dbReference>
<evidence type="ECO:0000256" key="14">
    <source>
        <dbReference type="SAM" id="Phobius"/>
    </source>
</evidence>
<evidence type="ECO:0000256" key="2">
    <source>
        <dbReference type="ARBA" id="ARBA00007866"/>
    </source>
</evidence>
<dbReference type="GO" id="GO:0005507">
    <property type="term" value="F:copper ion binding"/>
    <property type="evidence" value="ECO:0007669"/>
    <property type="project" value="InterPro"/>
</dbReference>
<dbReference type="GO" id="GO:0004129">
    <property type="term" value="F:cytochrome-c oxidase activity"/>
    <property type="evidence" value="ECO:0007669"/>
    <property type="project" value="UniProtKB-EC"/>
</dbReference>
<evidence type="ECO:0000256" key="8">
    <source>
        <dbReference type="ARBA" id="ARBA00022982"/>
    </source>
</evidence>
<evidence type="ECO:0000256" key="7">
    <source>
        <dbReference type="ARBA" id="ARBA00022967"/>
    </source>
</evidence>
<keyword evidence="8 13" id="KW-0249">Electron transport</keyword>
<dbReference type="Pfam" id="PF02790">
    <property type="entry name" value="COX2_TM"/>
    <property type="match status" value="1"/>
</dbReference>
<comment type="catalytic activity">
    <reaction evidence="12">
        <text>4 Fe(II)-[cytochrome c] + O2 + 8 H(+)(in) = 4 Fe(III)-[cytochrome c] + 2 H2O + 4 H(+)(out)</text>
        <dbReference type="Rhea" id="RHEA:11436"/>
        <dbReference type="Rhea" id="RHEA-COMP:10350"/>
        <dbReference type="Rhea" id="RHEA-COMP:14399"/>
        <dbReference type="ChEBI" id="CHEBI:15377"/>
        <dbReference type="ChEBI" id="CHEBI:15378"/>
        <dbReference type="ChEBI" id="CHEBI:15379"/>
        <dbReference type="ChEBI" id="CHEBI:29033"/>
        <dbReference type="ChEBI" id="CHEBI:29034"/>
        <dbReference type="EC" id="7.1.1.9"/>
    </reaction>
    <physiologicalReaction direction="left-to-right" evidence="12">
        <dbReference type="Rhea" id="RHEA:11437"/>
    </physiologicalReaction>
</comment>
<reference evidence="17" key="2">
    <citation type="journal article" date="2008" name="Curr. Biol.">
        <title>Chromatophore genome sequence of Paulinella sheds light on acquisition of photosynthesis by eukaryotes.</title>
        <authorList>
            <person name="Nowack E.C.M."/>
            <person name="Melkonian M."/>
            <person name="Gloeckner G."/>
        </authorList>
    </citation>
    <scope>NUCLEOTIDE SEQUENCE [LARGE SCALE GENOMIC DNA]</scope>
</reference>
<dbReference type="CDD" id="cd13919">
    <property type="entry name" value="CuRO_HCO_II_like_5"/>
    <property type="match status" value="1"/>
</dbReference>
<keyword evidence="7" id="KW-1278">Translocase</keyword>
<protein>
    <recommendedName>
        <fullName evidence="13">Cytochrome c oxidase subunit 2</fullName>
    </recommendedName>
</protein>
<dbReference type="AlphaFoldDB" id="B1X5E2"/>
<dbReference type="InterPro" id="IPR045187">
    <property type="entry name" value="CcO_II"/>
</dbReference>
<geneLocation type="organellar chromatophore" evidence="17"/>
<dbReference type="GeneID" id="6481560"/>
<dbReference type="PROSITE" id="PS50999">
    <property type="entry name" value="COX2_TM"/>
    <property type="match status" value="1"/>
</dbReference>
<dbReference type="EMBL" id="CP000815">
    <property type="protein sequence ID" value="ACB43161.1"/>
    <property type="molecule type" value="Genomic_DNA"/>
</dbReference>
<keyword evidence="17" id="KW-0934">Plastid</keyword>
<evidence type="ECO:0000256" key="6">
    <source>
        <dbReference type="ARBA" id="ARBA00022723"/>
    </source>
</evidence>
<evidence type="ECO:0000256" key="1">
    <source>
        <dbReference type="ARBA" id="ARBA00004141"/>
    </source>
</evidence>
<reference evidence="17" key="1">
    <citation type="submission" date="2007-08" db="EMBL/GenBank/DDBJ databases">
        <authorList>
            <person name="Gloeckner G."/>
            <person name="Nowack E."/>
            <person name="Melkonian M."/>
        </authorList>
    </citation>
    <scope>NUCLEOTIDE SEQUENCE</scope>
</reference>
<evidence type="ECO:0000259" key="16">
    <source>
        <dbReference type="PROSITE" id="PS50999"/>
    </source>
</evidence>
<evidence type="ECO:0000256" key="5">
    <source>
        <dbReference type="ARBA" id="ARBA00022692"/>
    </source>
</evidence>
<dbReference type="SUPFAM" id="SSF49503">
    <property type="entry name" value="Cupredoxins"/>
    <property type="match status" value="1"/>
</dbReference>
<evidence type="ECO:0000256" key="11">
    <source>
        <dbReference type="ARBA" id="ARBA00023136"/>
    </source>
</evidence>
<accession>B1X5E2</accession>
<evidence type="ECO:0000256" key="10">
    <source>
        <dbReference type="ARBA" id="ARBA00023008"/>
    </source>
</evidence>
<keyword evidence="9 14" id="KW-1133">Transmembrane helix</keyword>